<proteinExistence type="predicted"/>
<accession>A0A1H4TP65</accession>
<dbReference type="OrthoDB" id="116753at2"/>
<evidence type="ECO:0000313" key="3">
    <source>
        <dbReference type="Proteomes" id="UP000182409"/>
    </source>
</evidence>
<dbReference type="Proteomes" id="UP000182409">
    <property type="component" value="Unassembled WGS sequence"/>
</dbReference>
<dbReference type="RefSeq" id="WP_074655506.1">
    <property type="nucleotide sequence ID" value="NZ_FNSD01000001.1"/>
</dbReference>
<name>A0A1H4TP65_9BACT</name>
<gene>
    <name evidence="2" type="ORF">SAMN05443244_3808</name>
</gene>
<dbReference type="SUPFAM" id="SSF109854">
    <property type="entry name" value="DinB/YfiT-like putative metalloenzymes"/>
    <property type="match status" value="1"/>
</dbReference>
<dbReference type="AlphaFoldDB" id="A0A1H4TP65"/>
<organism evidence="2 3">
    <name type="scientific">Terriglobus roseus</name>
    <dbReference type="NCBI Taxonomy" id="392734"/>
    <lineage>
        <taxon>Bacteria</taxon>
        <taxon>Pseudomonadati</taxon>
        <taxon>Acidobacteriota</taxon>
        <taxon>Terriglobia</taxon>
        <taxon>Terriglobales</taxon>
        <taxon>Acidobacteriaceae</taxon>
        <taxon>Terriglobus</taxon>
    </lineage>
</organism>
<sequence length="173" mass="19290">MAEHEVEPWLRGTHTDIDPVRRAVVHALELAEEDVHRWTRDLDSEALELEPLGLPSVAFQMRHIARSIDRLTTYASAGSLSEDQLLALGTERTPGNNREALFQEFTASVRDVRRFVMTLPLEDLIKPRSVGRAGLPTTLAGLMIHIAEHTQRHTGQLITTAKVVMALRDAQGS</sequence>
<evidence type="ECO:0000313" key="2">
    <source>
        <dbReference type="EMBL" id="SEC57891.1"/>
    </source>
</evidence>
<evidence type="ECO:0000259" key="1">
    <source>
        <dbReference type="Pfam" id="PF12867"/>
    </source>
</evidence>
<protein>
    <submittedName>
        <fullName evidence="2">DinB superfamily protein</fullName>
    </submittedName>
</protein>
<dbReference type="InterPro" id="IPR024775">
    <property type="entry name" value="DinB-like"/>
</dbReference>
<dbReference type="Pfam" id="PF12867">
    <property type="entry name" value="DinB_2"/>
    <property type="match status" value="1"/>
</dbReference>
<reference evidence="2 3" key="1">
    <citation type="submission" date="2016-10" db="EMBL/GenBank/DDBJ databases">
        <authorList>
            <person name="de Groot N.N."/>
        </authorList>
    </citation>
    <scope>NUCLEOTIDE SEQUENCE [LARGE SCALE GENOMIC DNA]</scope>
    <source>
        <strain evidence="2 3">AB35.6</strain>
    </source>
</reference>
<dbReference type="Gene3D" id="1.20.120.450">
    <property type="entry name" value="dinb family like domain"/>
    <property type="match status" value="1"/>
</dbReference>
<dbReference type="InterPro" id="IPR034660">
    <property type="entry name" value="DinB/YfiT-like"/>
</dbReference>
<dbReference type="EMBL" id="FNSD01000001">
    <property type="protein sequence ID" value="SEC57891.1"/>
    <property type="molecule type" value="Genomic_DNA"/>
</dbReference>
<feature type="domain" description="DinB-like" evidence="1">
    <location>
        <begin position="27"/>
        <end position="157"/>
    </location>
</feature>